<feature type="signal peptide" evidence="1">
    <location>
        <begin position="1"/>
        <end position="18"/>
    </location>
</feature>
<accession>A0A699QG28</accession>
<dbReference type="InterPro" id="IPR011008">
    <property type="entry name" value="Dimeric_a/b-barrel"/>
</dbReference>
<dbReference type="InterPro" id="IPR050744">
    <property type="entry name" value="AI-2_Isomerase_LsrG"/>
</dbReference>
<gene>
    <name evidence="3" type="ORF">Tci_838754</name>
</gene>
<comment type="caution">
    <text evidence="3">The sequence shown here is derived from an EMBL/GenBank/DDBJ whole genome shotgun (WGS) entry which is preliminary data.</text>
</comment>
<dbReference type="PANTHER" id="PTHR33336:SF3">
    <property type="entry name" value="ABM DOMAIN-CONTAINING PROTEIN"/>
    <property type="match status" value="1"/>
</dbReference>
<protein>
    <recommendedName>
        <fullName evidence="2">ABM domain-containing protein</fullName>
    </recommendedName>
</protein>
<dbReference type="Pfam" id="PF03992">
    <property type="entry name" value="ABM"/>
    <property type="match status" value="1"/>
</dbReference>
<dbReference type="InterPro" id="IPR007138">
    <property type="entry name" value="ABM_dom"/>
</dbReference>
<name>A0A699QG28_TANCI</name>
<dbReference type="GO" id="GO:0003824">
    <property type="term" value="F:catalytic activity"/>
    <property type="evidence" value="ECO:0007669"/>
    <property type="project" value="TreeGrafter"/>
</dbReference>
<evidence type="ECO:0000256" key="1">
    <source>
        <dbReference type="SAM" id="SignalP"/>
    </source>
</evidence>
<sequence length="190" mass="20381">MNTSKNILKATLLLGVAAAAISWSAKPQAQQPQKVRLARIVVDSTRLASYKALLKEGVEAAMQKEPGVLSLYAVFEKKKPNHLTILEVYADEAAYQAHLKTSHFLKYKNGTQDMVAHVVVVEYVAGAELEAHLRRGRQLVAKLRIKGAVGWHVAVDQKARGVEAIFETVAVFGAVEAGVGGVGAQQVAAG</sequence>
<feature type="domain" description="ABM" evidence="2">
    <location>
        <begin position="34"/>
        <end position="123"/>
    </location>
</feature>
<dbReference type="AlphaFoldDB" id="A0A699QG28"/>
<dbReference type="Gene3D" id="3.30.70.100">
    <property type="match status" value="1"/>
</dbReference>
<evidence type="ECO:0000259" key="2">
    <source>
        <dbReference type="PROSITE" id="PS51725"/>
    </source>
</evidence>
<organism evidence="3">
    <name type="scientific">Tanacetum cinerariifolium</name>
    <name type="common">Dalmatian daisy</name>
    <name type="synonym">Chrysanthemum cinerariifolium</name>
    <dbReference type="NCBI Taxonomy" id="118510"/>
    <lineage>
        <taxon>Eukaryota</taxon>
        <taxon>Viridiplantae</taxon>
        <taxon>Streptophyta</taxon>
        <taxon>Embryophyta</taxon>
        <taxon>Tracheophyta</taxon>
        <taxon>Spermatophyta</taxon>
        <taxon>Magnoliopsida</taxon>
        <taxon>eudicotyledons</taxon>
        <taxon>Gunneridae</taxon>
        <taxon>Pentapetalae</taxon>
        <taxon>asterids</taxon>
        <taxon>campanulids</taxon>
        <taxon>Asterales</taxon>
        <taxon>Asteraceae</taxon>
        <taxon>Asteroideae</taxon>
        <taxon>Anthemideae</taxon>
        <taxon>Anthemidinae</taxon>
        <taxon>Tanacetum</taxon>
    </lineage>
</organism>
<proteinExistence type="predicted"/>
<evidence type="ECO:0000313" key="3">
    <source>
        <dbReference type="EMBL" id="GFC66784.1"/>
    </source>
</evidence>
<feature type="chain" id="PRO_5025461318" description="ABM domain-containing protein" evidence="1">
    <location>
        <begin position="19"/>
        <end position="190"/>
    </location>
</feature>
<feature type="non-terminal residue" evidence="3">
    <location>
        <position position="190"/>
    </location>
</feature>
<dbReference type="PANTHER" id="PTHR33336">
    <property type="entry name" value="QUINOL MONOOXYGENASE YGIN-RELATED"/>
    <property type="match status" value="1"/>
</dbReference>
<reference evidence="3" key="1">
    <citation type="journal article" date="2019" name="Sci. Rep.">
        <title>Draft genome of Tanacetum cinerariifolium, the natural source of mosquito coil.</title>
        <authorList>
            <person name="Yamashiro T."/>
            <person name="Shiraishi A."/>
            <person name="Satake H."/>
            <person name="Nakayama K."/>
        </authorList>
    </citation>
    <scope>NUCLEOTIDE SEQUENCE</scope>
</reference>
<dbReference type="PROSITE" id="PS51725">
    <property type="entry name" value="ABM"/>
    <property type="match status" value="1"/>
</dbReference>
<dbReference type="SUPFAM" id="SSF54909">
    <property type="entry name" value="Dimeric alpha+beta barrel"/>
    <property type="match status" value="1"/>
</dbReference>
<dbReference type="EMBL" id="BKCJ011012584">
    <property type="protein sequence ID" value="GFC66784.1"/>
    <property type="molecule type" value="Genomic_DNA"/>
</dbReference>
<keyword evidence="1" id="KW-0732">Signal</keyword>